<evidence type="ECO:0000256" key="2">
    <source>
        <dbReference type="ARBA" id="ARBA00007466"/>
    </source>
</evidence>
<feature type="compositionally biased region" description="Basic and acidic residues" evidence="7">
    <location>
        <begin position="303"/>
        <end position="359"/>
    </location>
</feature>
<comment type="caution">
    <text evidence="8">The sequence shown here is derived from an EMBL/GenBank/DDBJ whole genome shotgun (WGS) entry which is preliminary data.</text>
</comment>
<comment type="function">
    <text evidence="6">Involved in nucleolar processing of pre-18S ribosomal RNA. Has a role in the nuclear export of 40S pre-ribosomal subunit to the cytoplasm.</text>
</comment>
<gene>
    <name evidence="8" type="ORF">UCRPC4_g00522</name>
</gene>
<evidence type="ECO:0000256" key="7">
    <source>
        <dbReference type="SAM" id="MobiDB-lite"/>
    </source>
</evidence>
<evidence type="ECO:0000256" key="3">
    <source>
        <dbReference type="ARBA" id="ARBA00022517"/>
    </source>
</evidence>
<reference evidence="8 9" key="2">
    <citation type="submission" date="2015-05" db="EMBL/GenBank/DDBJ databases">
        <authorList>
            <person name="Morales-Cruz A."/>
            <person name="Amrine K.C."/>
            <person name="Cantu D."/>
        </authorList>
    </citation>
    <scope>NUCLEOTIDE SEQUENCE [LARGE SCALE GENOMIC DNA]</scope>
    <source>
        <strain evidence="8">UCRPC4</strain>
    </source>
</reference>
<keyword evidence="4" id="KW-0698">rRNA processing</keyword>
<feature type="region of interest" description="Disordered" evidence="7">
    <location>
        <begin position="115"/>
        <end position="381"/>
    </location>
</feature>
<feature type="region of interest" description="Disordered" evidence="7">
    <location>
        <begin position="77"/>
        <end position="99"/>
    </location>
</feature>
<evidence type="ECO:0000256" key="6">
    <source>
        <dbReference type="ARBA" id="ARBA00024695"/>
    </source>
</evidence>
<keyword evidence="5" id="KW-0539">Nucleus</keyword>
<dbReference type="AlphaFoldDB" id="A0A0G2F2J5"/>
<reference evidence="8 9" key="1">
    <citation type="submission" date="2015-05" db="EMBL/GenBank/DDBJ databases">
        <title>Distinctive expansion of gene families associated with plant cell wall degradation and secondary metabolism in the genomes of grapevine trunk pathogens.</title>
        <authorList>
            <person name="Lawrence D.P."/>
            <person name="Travadon R."/>
            <person name="Rolshausen P.E."/>
            <person name="Baumgartner K."/>
        </authorList>
    </citation>
    <scope>NUCLEOTIDE SEQUENCE [LARGE SCALE GENOMIC DNA]</scope>
    <source>
        <strain evidence="8">UCRPC4</strain>
    </source>
</reference>
<organism evidence="8 9">
    <name type="scientific">Phaeomoniella chlamydospora</name>
    <name type="common">Phaeoacremonium chlamydosporum</name>
    <dbReference type="NCBI Taxonomy" id="158046"/>
    <lineage>
        <taxon>Eukaryota</taxon>
        <taxon>Fungi</taxon>
        <taxon>Dikarya</taxon>
        <taxon>Ascomycota</taxon>
        <taxon>Pezizomycotina</taxon>
        <taxon>Eurotiomycetes</taxon>
        <taxon>Chaetothyriomycetidae</taxon>
        <taxon>Phaeomoniellales</taxon>
        <taxon>Phaeomoniellaceae</taxon>
        <taxon>Phaeomoniella</taxon>
    </lineage>
</organism>
<dbReference type="PANTHER" id="PTHR23183">
    <property type="entry name" value="NOP14"/>
    <property type="match status" value="1"/>
</dbReference>
<feature type="compositionally biased region" description="Basic and acidic residues" evidence="7">
    <location>
        <begin position="34"/>
        <end position="44"/>
    </location>
</feature>
<proteinExistence type="inferred from homology"/>
<dbReference type="OrthoDB" id="441771at2759"/>
<evidence type="ECO:0000256" key="4">
    <source>
        <dbReference type="ARBA" id="ARBA00022552"/>
    </source>
</evidence>
<feature type="compositionally biased region" description="Acidic residues" evidence="7">
    <location>
        <begin position="170"/>
        <end position="197"/>
    </location>
</feature>
<evidence type="ECO:0000313" key="8">
    <source>
        <dbReference type="EMBL" id="KKY28534.1"/>
    </source>
</evidence>
<keyword evidence="3" id="KW-0690">Ribosome biogenesis</keyword>
<dbReference type="PANTHER" id="PTHR23183:SF0">
    <property type="entry name" value="NUCLEOLAR PROTEIN 14"/>
    <property type="match status" value="1"/>
</dbReference>
<comment type="subcellular location">
    <subcellularLocation>
        <location evidence="1">Nucleus</location>
        <location evidence="1">Nucleolus</location>
    </subcellularLocation>
</comment>
<feature type="compositionally biased region" description="Basic and acidic residues" evidence="7">
    <location>
        <begin position="131"/>
        <end position="142"/>
    </location>
</feature>
<feature type="compositionally biased region" description="Basic residues" evidence="7">
    <location>
        <begin position="23"/>
        <end position="33"/>
    </location>
</feature>
<dbReference type="EMBL" id="LCWF01000012">
    <property type="protein sequence ID" value="KKY28534.1"/>
    <property type="molecule type" value="Genomic_DNA"/>
</dbReference>
<feature type="compositionally biased region" description="Polar residues" evidence="7">
    <location>
        <begin position="283"/>
        <end position="292"/>
    </location>
</feature>
<protein>
    <submittedName>
        <fullName evidence="8">Putative rrna maturation protein</fullName>
    </submittedName>
</protein>
<evidence type="ECO:0000256" key="1">
    <source>
        <dbReference type="ARBA" id="ARBA00004604"/>
    </source>
</evidence>
<evidence type="ECO:0000256" key="5">
    <source>
        <dbReference type="ARBA" id="ARBA00023242"/>
    </source>
</evidence>
<feature type="compositionally biased region" description="Basic and acidic residues" evidence="7">
    <location>
        <begin position="222"/>
        <end position="265"/>
    </location>
</feature>
<feature type="region of interest" description="Disordered" evidence="7">
    <location>
        <begin position="412"/>
        <end position="441"/>
    </location>
</feature>
<sequence length="899" mass="102169">MPPSQLKQLKASLREHGVLGPQKSKKEKNRSAGKRSDAQKKLARHEALAGIRERFNPFELTAPARKAKFDVTSARTINGALPQGRPGVTRGLGEQRRRETLLTEVHRRNKVGGILDKRFGEDDPTLTPEQRAAERYARESERRLKKQSTFNLEDDEDEVQLTHGGREITFGDDMEQDDFDEADLEGPSEGESGDENGDGPRKRRRLSEDDVDIDGLSEASDTPERAKTKKEVMEEVIAKSKLHRYERQKAKEDDEALRAELDKGLPEFFDLMRQQPRRPEPVPTSNGDSTALMNPDRAALLLGKDRKTTDEEYSERVRQMAMDQRSKPSERTKTEEERLEEEAARLRELEAQRLKRMRGEDDEDEVAEDEVDHPDDEAFDDADAFGLGQAAEAYATRPELDVEDEDEFVIDEDLINSDPDADISFSEDDESEGGEEQNEDDDEFIGDLALPDQTQAKTISLGIPSTNGLAFTYACPSTHAEFLETTKNVEAKDLPTVVQRIRALYHPKLDALNKSKLETFSKILVQHISYMVRRQGVPPADVIESLLRHTHSLAKSFPLAVGLAFREELTVMSDERPLSLEAADLVLLTGVVHIFPTSDHFHSVVTPSMLTLARYLAQSPVTSINDVAKGLFCVTLSLEYQKLSKRYIPEVILYLSNALLYLAPVELKNQASVVSFRPPLTTLRIQKPATVDQARLNFWDLFLPNKSPADEALKSRLLSTTLTLLQTSSDLWTTAPSFPEIFSPVIKIIAHLLTKPCTIRFSPTLTKYIKTIHASLCSHLTQTLSSRPPLTLHHHRPLAIKTSIPKFEETYNPDRHYDPDQSRAEISKLKAEHKRERKGALRELRKDANFLAREQLRDKKERDAEYEKKYRRLVAEIQSEEGREKNEYDKERRKRTGKW</sequence>
<dbReference type="GO" id="GO:0030692">
    <property type="term" value="C:Noc4p-Nop14p complex"/>
    <property type="evidence" value="ECO:0007669"/>
    <property type="project" value="TreeGrafter"/>
</dbReference>
<feature type="compositionally biased region" description="Acidic residues" evidence="7">
    <location>
        <begin position="360"/>
        <end position="381"/>
    </location>
</feature>
<evidence type="ECO:0000313" key="9">
    <source>
        <dbReference type="Proteomes" id="UP000053317"/>
    </source>
</evidence>
<name>A0A0G2F2J5_PHACM</name>
<dbReference type="Proteomes" id="UP000053317">
    <property type="component" value="Unassembled WGS sequence"/>
</dbReference>
<comment type="similarity">
    <text evidence="2">Belongs to the NOP14 family.</text>
</comment>
<feature type="region of interest" description="Disordered" evidence="7">
    <location>
        <begin position="1"/>
        <end position="44"/>
    </location>
</feature>
<keyword evidence="9" id="KW-1185">Reference proteome</keyword>
<dbReference type="GO" id="GO:0030490">
    <property type="term" value="P:maturation of SSU-rRNA"/>
    <property type="evidence" value="ECO:0007669"/>
    <property type="project" value="TreeGrafter"/>
</dbReference>
<feature type="compositionally biased region" description="Basic and acidic residues" evidence="7">
    <location>
        <begin position="880"/>
        <end position="891"/>
    </location>
</feature>
<feature type="region of interest" description="Disordered" evidence="7">
    <location>
        <begin position="876"/>
        <end position="899"/>
    </location>
</feature>
<dbReference type="GO" id="GO:0032040">
    <property type="term" value="C:small-subunit processome"/>
    <property type="evidence" value="ECO:0007669"/>
    <property type="project" value="InterPro"/>
</dbReference>
<dbReference type="InterPro" id="IPR007276">
    <property type="entry name" value="Nop14"/>
</dbReference>
<dbReference type="Pfam" id="PF04147">
    <property type="entry name" value="Nop14"/>
    <property type="match status" value="1"/>
</dbReference>
<accession>A0A0G2F2J5</accession>